<name>A0AAV7QKD2_PLEWA</name>
<dbReference type="AlphaFoldDB" id="A0AAV7QKD2"/>
<organism evidence="2 3">
    <name type="scientific">Pleurodeles waltl</name>
    <name type="common">Iberian ribbed newt</name>
    <dbReference type="NCBI Taxonomy" id="8319"/>
    <lineage>
        <taxon>Eukaryota</taxon>
        <taxon>Metazoa</taxon>
        <taxon>Chordata</taxon>
        <taxon>Craniata</taxon>
        <taxon>Vertebrata</taxon>
        <taxon>Euteleostomi</taxon>
        <taxon>Amphibia</taxon>
        <taxon>Batrachia</taxon>
        <taxon>Caudata</taxon>
        <taxon>Salamandroidea</taxon>
        <taxon>Salamandridae</taxon>
        <taxon>Pleurodelinae</taxon>
        <taxon>Pleurodeles</taxon>
    </lineage>
</organism>
<feature type="compositionally biased region" description="Basic and acidic residues" evidence="1">
    <location>
        <begin position="1"/>
        <end position="15"/>
    </location>
</feature>
<accession>A0AAV7QKD2</accession>
<feature type="non-terminal residue" evidence="2">
    <location>
        <position position="54"/>
    </location>
</feature>
<sequence length="54" mass="5709">MESRRSSTLADDKTGKSAPKTTKEQVCSIAPVSTKAASRAVPINEIMVTSSRKG</sequence>
<keyword evidence="3" id="KW-1185">Reference proteome</keyword>
<protein>
    <submittedName>
        <fullName evidence="2">Uncharacterized protein</fullName>
    </submittedName>
</protein>
<comment type="caution">
    <text evidence="2">The sequence shown here is derived from an EMBL/GenBank/DDBJ whole genome shotgun (WGS) entry which is preliminary data.</text>
</comment>
<dbReference type="Proteomes" id="UP001066276">
    <property type="component" value="Chromosome 6"/>
</dbReference>
<gene>
    <name evidence="2" type="ORF">NDU88_006151</name>
</gene>
<feature type="region of interest" description="Disordered" evidence="1">
    <location>
        <begin position="1"/>
        <end position="26"/>
    </location>
</feature>
<evidence type="ECO:0000256" key="1">
    <source>
        <dbReference type="SAM" id="MobiDB-lite"/>
    </source>
</evidence>
<reference evidence="2" key="1">
    <citation type="journal article" date="2022" name="bioRxiv">
        <title>Sequencing and chromosome-scale assembly of the giantPleurodeles waltlgenome.</title>
        <authorList>
            <person name="Brown T."/>
            <person name="Elewa A."/>
            <person name="Iarovenko S."/>
            <person name="Subramanian E."/>
            <person name="Araus A.J."/>
            <person name="Petzold A."/>
            <person name="Susuki M."/>
            <person name="Suzuki K.-i.T."/>
            <person name="Hayashi T."/>
            <person name="Toyoda A."/>
            <person name="Oliveira C."/>
            <person name="Osipova E."/>
            <person name="Leigh N.D."/>
            <person name="Simon A."/>
            <person name="Yun M.H."/>
        </authorList>
    </citation>
    <scope>NUCLEOTIDE SEQUENCE</scope>
    <source>
        <strain evidence="2">20211129_DDA</strain>
        <tissue evidence="2">Liver</tissue>
    </source>
</reference>
<evidence type="ECO:0000313" key="3">
    <source>
        <dbReference type="Proteomes" id="UP001066276"/>
    </source>
</evidence>
<dbReference type="EMBL" id="JANPWB010000010">
    <property type="protein sequence ID" value="KAJ1139787.1"/>
    <property type="molecule type" value="Genomic_DNA"/>
</dbReference>
<evidence type="ECO:0000313" key="2">
    <source>
        <dbReference type="EMBL" id="KAJ1139787.1"/>
    </source>
</evidence>
<proteinExistence type="predicted"/>
<feature type="non-terminal residue" evidence="2">
    <location>
        <position position="1"/>
    </location>
</feature>